<evidence type="ECO:0000256" key="1">
    <source>
        <dbReference type="ARBA" id="ARBA00000085"/>
    </source>
</evidence>
<dbReference type="RefSeq" id="WP_180308585.1">
    <property type="nucleotide sequence ID" value="NZ_CP058952.1"/>
</dbReference>
<sequence length="440" mass="48557">MTLRGIIRTLRSPFTRWAIALPVLMCIVVTIFGALAFRETQQALIGEFYTALREEVVILELIYREDGISALQSAIARRGNRQETQRVYLLTDHQGRFLAGNLKQWPHNVPVKDETSVLFADPATGETIAAEVFLLFGDNRLLVGRRAIYEQVGQHLIQNYLALCAAMFAAAIVAGLIFSRLIQRRLNTISQTAHHIRIGHQDSRIPLAGSQDEIDGVITELNALLDQQNKLLSYARQTSSAIAHDLRQPLSILRGKLQELSDSGPDAPVKHAALEQLEQIQALFSAVLRLGRLESGAQILDHSAQSLKNIAEDVAELYQPMLEDANLQIRVLGQDIIKSVDRELIFTALCNLIENALRYAASNIDIELSEQAISVRDYGPGVADSELKRLIEPFYKAEASRNSSGHGLGLALVKAIAELHGGQLNLSQQHPGLLVSIVLP</sequence>
<dbReference type="AlphaFoldDB" id="A0A7D5V9K1"/>
<evidence type="ECO:0000259" key="12">
    <source>
        <dbReference type="PROSITE" id="PS50109"/>
    </source>
</evidence>
<dbReference type="EC" id="2.7.13.3" evidence="3"/>
<dbReference type="InterPro" id="IPR003594">
    <property type="entry name" value="HATPase_dom"/>
</dbReference>
<dbReference type="SUPFAM" id="SSF47384">
    <property type="entry name" value="Homodimeric domain of signal transducing histidine kinase"/>
    <property type="match status" value="1"/>
</dbReference>
<keyword evidence="5" id="KW-0808">Transferase</keyword>
<proteinExistence type="predicted"/>
<dbReference type="Proteomes" id="UP000510822">
    <property type="component" value="Chromosome"/>
</dbReference>
<evidence type="ECO:0000256" key="4">
    <source>
        <dbReference type="ARBA" id="ARBA00022553"/>
    </source>
</evidence>
<dbReference type="SMART" id="SM00388">
    <property type="entry name" value="HisKA"/>
    <property type="match status" value="1"/>
</dbReference>
<dbReference type="InterPro" id="IPR003660">
    <property type="entry name" value="HAMP_dom"/>
</dbReference>
<dbReference type="PRINTS" id="PR00344">
    <property type="entry name" value="BCTRLSENSOR"/>
</dbReference>
<dbReference type="GO" id="GO:0000155">
    <property type="term" value="F:phosphorelay sensor kinase activity"/>
    <property type="evidence" value="ECO:0007669"/>
    <property type="project" value="InterPro"/>
</dbReference>
<evidence type="ECO:0000256" key="9">
    <source>
        <dbReference type="ARBA" id="ARBA00023012"/>
    </source>
</evidence>
<dbReference type="SMART" id="SM00304">
    <property type="entry name" value="HAMP"/>
    <property type="match status" value="1"/>
</dbReference>
<feature type="domain" description="HAMP" evidence="13">
    <location>
        <begin position="180"/>
        <end position="233"/>
    </location>
</feature>
<dbReference type="Gene3D" id="3.30.565.10">
    <property type="entry name" value="Histidine kinase-like ATPase, C-terminal domain"/>
    <property type="match status" value="1"/>
</dbReference>
<dbReference type="Pfam" id="PF02518">
    <property type="entry name" value="HATPase_c"/>
    <property type="match status" value="1"/>
</dbReference>
<dbReference type="EMBL" id="CP058952">
    <property type="protein sequence ID" value="QLI81459.1"/>
    <property type="molecule type" value="Genomic_DNA"/>
</dbReference>
<dbReference type="PROSITE" id="PS50885">
    <property type="entry name" value="HAMP"/>
    <property type="match status" value="1"/>
</dbReference>
<evidence type="ECO:0000313" key="15">
    <source>
        <dbReference type="Proteomes" id="UP000510822"/>
    </source>
</evidence>
<keyword evidence="4" id="KW-0597">Phosphoprotein</keyword>
<evidence type="ECO:0000256" key="10">
    <source>
        <dbReference type="ARBA" id="ARBA00023136"/>
    </source>
</evidence>
<evidence type="ECO:0000259" key="13">
    <source>
        <dbReference type="PROSITE" id="PS50885"/>
    </source>
</evidence>
<dbReference type="PROSITE" id="PS50109">
    <property type="entry name" value="HIS_KIN"/>
    <property type="match status" value="1"/>
</dbReference>
<keyword evidence="9" id="KW-0902">Two-component regulatory system</keyword>
<dbReference type="Gene3D" id="6.10.340.10">
    <property type="match status" value="1"/>
</dbReference>
<organism evidence="14 15">
    <name type="scientific">Chitinibacter fontanus</name>
    <dbReference type="NCBI Taxonomy" id="1737446"/>
    <lineage>
        <taxon>Bacteria</taxon>
        <taxon>Pseudomonadati</taxon>
        <taxon>Pseudomonadota</taxon>
        <taxon>Betaproteobacteria</taxon>
        <taxon>Neisseriales</taxon>
        <taxon>Chitinibacteraceae</taxon>
        <taxon>Chitinibacter</taxon>
    </lineage>
</organism>
<gene>
    <name evidence="14" type="ORF">HZU75_07930</name>
</gene>
<dbReference type="InterPro" id="IPR050428">
    <property type="entry name" value="TCS_sensor_his_kinase"/>
</dbReference>
<dbReference type="GO" id="GO:0005886">
    <property type="term" value="C:plasma membrane"/>
    <property type="evidence" value="ECO:0007669"/>
    <property type="project" value="TreeGrafter"/>
</dbReference>
<dbReference type="SMART" id="SM00387">
    <property type="entry name" value="HATPase_c"/>
    <property type="match status" value="1"/>
</dbReference>
<evidence type="ECO:0000256" key="7">
    <source>
        <dbReference type="ARBA" id="ARBA00022777"/>
    </source>
</evidence>
<dbReference type="PANTHER" id="PTHR45436:SF8">
    <property type="entry name" value="HISTIDINE KINASE"/>
    <property type="match status" value="1"/>
</dbReference>
<keyword evidence="8 11" id="KW-1133">Transmembrane helix</keyword>
<keyword evidence="6 11" id="KW-0812">Transmembrane</keyword>
<dbReference type="SUPFAM" id="SSF55874">
    <property type="entry name" value="ATPase domain of HSP90 chaperone/DNA topoisomerase II/histidine kinase"/>
    <property type="match status" value="1"/>
</dbReference>
<keyword evidence="10 11" id="KW-0472">Membrane</keyword>
<keyword evidence="15" id="KW-1185">Reference proteome</keyword>
<dbReference type="InterPro" id="IPR003661">
    <property type="entry name" value="HisK_dim/P_dom"/>
</dbReference>
<feature type="transmembrane region" description="Helical" evidence="11">
    <location>
        <begin position="17"/>
        <end position="37"/>
    </location>
</feature>
<dbReference type="InterPro" id="IPR036097">
    <property type="entry name" value="HisK_dim/P_sf"/>
</dbReference>
<comment type="catalytic activity">
    <reaction evidence="1">
        <text>ATP + protein L-histidine = ADP + protein N-phospho-L-histidine.</text>
        <dbReference type="EC" id="2.7.13.3"/>
    </reaction>
</comment>
<dbReference type="InterPro" id="IPR036890">
    <property type="entry name" value="HATPase_C_sf"/>
</dbReference>
<feature type="transmembrane region" description="Helical" evidence="11">
    <location>
        <begin position="160"/>
        <end position="182"/>
    </location>
</feature>
<evidence type="ECO:0000256" key="11">
    <source>
        <dbReference type="SAM" id="Phobius"/>
    </source>
</evidence>
<protein>
    <recommendedName>
        <fullName evidence="3">histidine kinase</fullName>
        <ecNumber evidence="3">2.7.13.3</ecNumber>
    </recommendedName>
</protein>
<evidence type="ECO:0000256" key="8">
    <source>
        <dbReference type="ARBA" id="ARBA00022989"/>
    </source>
</evidence>
<dbReference type="PANTHER" id="PTHR45436">
    <property type="entry name" value="SENSOR HISTIDINE KINASE YKOH"/>
    <property type="match status" value="1"/>
</dbReference>
<comment type="subcellular location">
    <subcellularLocation>
        <location evidence="2">Membrane</location>
    </subcellularLocation>
</comment>
<evidence type="ECO:0000313" key="14">
    <source>
        <dbReference type="EMBL" id="QLI81459.1"/>
    </source>
</evidence>
<dbReference type="InterPro" id="IPR005467">
    <property type="entry name" value="His_kinase_dom"/>
</dbReference>
<dbReference type="CDD" id="cd00082">
    <property type="entry name" value="HisKA"/>
    <property type="match status" value="1"/>
</dbReference>
<evidence type="ECO:0000256" key="2">
    <source>
        <dbReference type="ARBA" id="ARBA00004370"/>
    </source>
</evidence>
<evidence type="ECO:0000256" key="5">
    <source>
        <dbReference type="ARBA" id="ARBA00022679"/>
    </source>
</evidence>
<dbReference type="KEGG" id="cfon:HZU75_07930"/>
<feature type="domain" description="Histidine kinase" evidence="12">
    <location>
        <begin position="241"/>
        <end position="440"/>
    </location>
</feature>
<keyword evidence="7 14" id="KW-0418">Kinase</keyword>
<reference evidence="14 15" key="1">
    <citation type="journal article" date="2016" name="Int. J. Syst. Evol. Microbiol.">
        <title>Chitinibacter fontanus sp. nov., isolated from a spring.</title>
        <authorList>
            <person name="Sheu S.Y."/>
            <person name="Li Y.S."/>
            <person name="Young C.C."/>
            <person name="Chen W.M."/>
        </authorList>
    </citation>
    <scope>NUCLEOTIDE SEQUENCE [LARGE SCALE GENOMIC DNA]</scope>
    <source>
        <strain evidence="14 15">STM-7</strain>
    </source>
</reference>
<name>A0A7D5V9K1_9NEIS</name>
<dbReference type="InterPro" id="IPR004358">
    <property type="entry name" value="Sig_transdc_His_kin-like_C"/>
</dbReference>
<evidence type="ECO:0000256" key="3">
    <source>
        <dbReference type="ARBA" id="ARBA00012438"/>
    </source>
</evidence>
<dbReference type="Pfam" id="PF00512">
    <property type="entry name" value="HisKA"/>
    <property type="match status" value="1"/>
</dbReference>
<evidence type="ECO:0000256" key="6">
    <source>
        <dbReference type="ARBA" id="ARBA00022692"/>
    </source>
</evidence>
<accession>A0A7D5V9K1</accession>